<sequence length="233" mass="24349">MTIFITRPAPDAERTVDALRAEGIEAEAAPLMNISFADKALPKIPENALLAFTSANGVRAWVSAGGPALPVFAVGDATANSAAELGLPIEGIASGDVEALFILLDAEAAGRSILHVRGQQAIGNLCDRLGEAGHSTVSLPLYEAVAAPKLPPNLKAALEREVHAVGIFSPRSMKLFLDLVEAEGLTPRLTALDAICLSPAVAEIGKSSGFRSVHVAERPELSAFVDTARLRRT</sequence>
<dbReference type="InParanoid" id="A0A371RIE0"/>
<evidence type="ECO:0000256" key="3">
    <source>
        <dbReference type="ARBA" id="ARBA00013109"/>
    </source>
</evidence>
<dbReference type="AlphaFoldDB" id="A0A371RIE0"/>
<dbReference type="CDD" id="cd06578">
    <property type="entry name" value="HemD"/>
    <property type="match status" value="1"/>
</dbReference>
<dbReference type="GO" id="GO:0006782">
    <property type="term" value="P:protoporphyrinogen IX biosynthetic process"/>
    <property type="evidence" value="ECO:0007669"/>
    <property type="project" value="UniProtKB-UniRule"/>
</dbReference>
<reference evidence="11 12" key="1">
    <citation type="submission" date="2018-08" db="EMBL/GenBank/DDBJ databases">
        <title>Parvularcula sp. SM1705, isolated from surface water of the South Sea China.</title>
        <authorList>
            <person name="Sun L."/>
        </authorList>
    </citation>
    <scope>NUCLEOTIDE SEQUENCE [LARGE SCALE GENOMIC DNA]</scope>
    <source>
        <strain evidence="11 12">SM1705</strain>
    </source>
</reference>
<dbReference type="PANTHER" id="PTHR38042:SF1">
    <property type="entry name" value="UROPORPHYRINOGEN-III SYNTHASE, CHLOROPLASTIC"/>
    <property type="match status" value="1"/>
</dbReference>
<dbReference type="InterPro" id="IPR039793">
    <property type="entry name" value="UROS/Hem4"/>
</dbReference>
<evidence type="ECO:0000259" key="10">
    <source>
        <dbReference type="Pfam" id="PF02602"/>
    </source>
</evidence>
<dbReference type="InterPro" id="IPR036108">
    <property type="entry name" value="4pyrrol_syn_uPrphyn_synt_sf"/>
</dbReference>
<dbReference type="EC" id="4.2.1.75" evidence="3 9"/>
<dbReference type="Pfam" id="PF02602">
    <property type="entry name" value="HEM4"/>
    <property type="match status" value="1"/>
</dbReference>
<comment type="caution">
    <text evidence="11">The sequence shown here is derived from an EMBL/GenBank/DDBJ whole genome shotgun (WGS) entry which is preliminary data.</text>
</comment>
<keyword evidence="12" id="KW-1185">Reference proteome</keyword>
<dbReference type="SUPFAM" id="SSF69618">
    <property type="entry name" value="HemD-like"/>
    <property type="match status" value="1"/>
</dbReference>
<comment type="pathway">
    <text evidence="1 9">Porphyrin-containing compound metabolism; protoporphyrin-IX biosynthesis; coproporphyrinogen-III from 5-aminolevulinate: step 3/4.</text>
</comment>
<keyword evidence="5 9" id="KW-0627">Porphyrin biosynthesis</keyword>
<evidence type="ECO:0000313" key="11">
    <source>
        <dbReference type="EMBL" id="RFB05219.1"/>
    </source>
</evidence>
<dbReference type="InterPro" id="IPR003754">
    <property type="entry name" value="4pyrrol_synth_uPrphyn_synth"/>
</dbReference>
<dbReference type="GO" id="GO:0004852">
    <property type="term" value="F:uroporphyrinogen-III synthase activity"/>
    <property type="evidence" value="ECO:0007669"/>
    <property type="project" value="UniProtKB-UniRule"/>
</dbReference>
<comment type="function">
    <text evidence="6 9">Catalyzes cyclization of the linear tetrapyrrole, hydroxymethylbilane, to the macrocyclic uroporphyrinogen III.</text>
</comment>
<evidence type="ECO:0000256" key="8">
    <source>
        <dbReference type="ARBA" id="ARBA00048617"/>
    </source>
</evidence>
<gene>
    <name evidence="11" type="ORF">DX908_08100</name>
</gene>
<feature type="domain" description="Tetrapyrrole biosynthesis uroporphyrinogen III synthase" evidence="10">
    <location>
        <begin position="14"/>
        <end position="225"/>
    </location>
</feature>
<comment type="catalytic activity">
    <reaction evidence="8 9">
        <text>hydroxymethylbilane = uroporphyrinogen III + H2O</text>
        <dbReference type="Rhea" id="RHEA:18965"/>
        <dbReference type="ChEBI" id="CHEBI:15377"/>
        <dbReference type="ChEBI" id="CHEBI:57308"/>
        <dbReference type="ChEBI" id="CHEBI:57845"/>
        <dbReference type="EC" id="4.2.1.75"/>
    </reaction>
</comment>
<dbReference type="OrthoDB" id="7163809at2"/>
<evidence type="ECO:0000256" key="9">
    <source>
        <dbReference type="RuleBase" id="RU366031"/>
    </source>
</evidence>
<evidence type="ECO:0000256" key="1">
    <source>
        <dbReference type="ARBA" id="ARBA00004772"/>
    </source>
</evidence>
<dbReference type="UniPathway" id="UPA00251">
    <property type="reaction ID" value="UER00320"/>
</dbReference>
<evidence type="ECO:0000256" key="6">
    <source>
        <dbReference type="ARBA" id="ARBA00037589"/>
    </source>
</evidence>
<accession>A0A371RIE0</accession>
<dbReference type="Proteomes" id="UP000264589">
    <property type="component" value="Unassembled WGS sequence"/>
</dbReference>
<dbReference type="GO" id="GO:0006780">
    <property type="term" value="P:uroporphyrinogen III biosynthetic process"/>
    <property type="evidence" value="ECO:0007669"/>
    <property type="project" value="UniProtKB-UniRule"/>
</dbReference>
<comment type="similarity">
    <text evidence="2 9">Belongs to the uroporphyrinogen-III synthase family.</text>
</comment>
<dbReference type="EMBL" id="QUQO01000001">
    <property type="protein sequence ID" value="RFB05219.1"/>
    <property type="molecule type" value="Genomic_DNA"/>
</dbReference>
<evidence type="ECO:0000256" key="7">
    <source>
        <dbReference type="ARBA" id="ARBA00040167"/>
    </source>
</evidence>
<name>A0A371RIE0_9PROT</name>
<proteinExistence type="inferred from homology"/>
<evidence type="ECO:0000256" key="5">
    <source>
        <dbReference type="ARBA" id="ARBA00023244"/>
    </source>
</evidence>
<dbReference type="Gene3D" id="3.40.50.10090">
    <property type="match status" value="2"/>
</dbReference>
<dbReference type="RefSeq" id="WP_116391851.1">
    <property type="nucleotide sequence ID" value="NZ_QUQO01000001.1"/>
</dbReference>
<organism evidence="11 12">
    <name type="scientific">Parvularcula marina</name>
    <dbReference type="NCBI Taxonomy" id="2292771"/>
    <lineage>
        <taxon>Bacteria</taxon>
        <taxon>Pseudomonadati</taxon>
        <taxon>Pseudomonadota</taxon>
        <taxon>Alphaproteobacteria</taxon>
        <taxon>Parvularculales</taxon>
        <taxon>Parvularculaceae</taxon>
        <taxon>Parvularcula</taxon>
    </lineage>
</organism>
<evidence type="ECO:0000256" key="4">
    <source>
        <dbReference type="ARBA" id="ARBA00023239"/>
    </source>
</evidence>
<dbReference type="PANTHER" id="PTHR38042">
    <property type="entry name" value="UROPORPHYRINOGEN-III SYNTHASE, CHLOROPLASTIC"/>
    <property type="match status" value="1"/>
</dbReference>
<keyword evidence="4 9" id="KW-0456">Lyase</keyword>
<evidence type="ECO:0000313" key="12">
    <source>
        <dbReference type="Proteomes" id="UP000264589"/>
    </source>
</evidence>
<evidence type="ECO:0000256" key="2">
    <source>
        <dbReference type="ARBA" id="ARBA00008133"/>
    </source>
</evidence>
<protein>
    <recommendedName>
        <fullName evidence="7 9">Uroporphyrinogen-III synthase</fullName>
        <ecNumber evidence="3 9">4.2.1.75</ecNumber>
    </recommendedName>
</protein>